<evidence type="ECO:0000259" key="1">
    <source>
        <dbReference type="Pfam" id="PF09543"/>
    </source>
</evidence>
<dbReference type="EMBL" id="RAWI01000061">
    <property type="protein sequence ID" value="RKI11561.1"/>
    <property type="molecule type" value="Genomic_DNA"/>
</dbReference>
<dbReference type="NCBIfam" id="TIGR02267">
    <property type="entry name" value="DUSAM domain"/>
    <property type="match status" value="1"/>
</dbReference>
<dbReference type="RefSeq" id="WP_120534964.1">
    <property type="nucleotide sequence ID" value="NZ_RAWI01000061.1"/>
</dbReference>
<gene>
    <name evidence="2" type="ORF">D7Y13_10960</name>
</gene>
<dbReference type="Pfam" id="PF09543">
    <property type="entry name" value="DUF2379"/>
    <property type="match status" value="1"/>
</dbReference>
<sequence>MTTQPDWDAIRDLSQRVLREGAPLVLTEDTRALLHRTADEVAIPDATSALQSDDGALALLRECSHRISEGSNRLMDALDRMYRHQDAGNYEDARKEMRDVLSVEVVPYYREAAQGQLDDMADTP</sequence>
<name>A0ABX9QMW1_9BACT</name>
<protein>
    <submittedName>
        <fullName evidence="2">DUF2379 domain-containing protein</fullName>
    </submittedName>
</protein>
<reference evidence="2 3" key="1">
    <citation type="submission" date="2018-09" db="EMBL/GenBank/DDBJ databases">
        <authorList>
            <person name="Livingstone P.G."/>
            <person name="Whitworth D.E."/>
        </authorList>
    </citation>
    <scope>NUCLEOTIDE SEQUENCE [LARGE SCALE GENOMIC DNA]</scope>
    <source>
        <strain evidence="2 3">CA031B</strain>
    </source>
</reference>
<feature type="domain" description="DUSAM" evidence="1">
    <location>
        <begin position="5"/>
        <end position="120"/>
    </location>
</feature>
<comment type="caution">
    <text evidence="2">The sequence shown here is derived from an EMBL/GenBank/DDBJ whole genome shotgun (WGS) entry which is preliminary data.</text>
</comment>
<proteinExistence type="predicted"/>
<evidence type="ECO:0000313" key="3">
    <source>
        <dbReference type="Proteomes" id="UP000278907"/>
    </source>
</evidence>
<evidence type="ECO:0000313" key="2">
    <source>
        <dbReference type="EMBL" id="RKI11561.1"/>
    </source>
</evidence>
<organism evidence="2 3">
    <name type="scientific">Corallococcus praedator</name>
    <dbReference type="NCBI Taxonomy" id="2316724"/>
    <lineage>
        <taxon>Bacteria</taxon>
        <taxon>Pseudomonadati</taxon>
        <taxon>Myxococcota</taxon>
        <taxon>Myxococcia</taxon>
        <taxon>Myxococcales</taxon>
        <taxon>Cystobacterineae</taxon>
        <taxon>Myxococcaceae</taxon>
        <taxon>Corallococcus</taxon>
    </lineage>
</organism>
<dbReference type="InterPro" id="IPR011753">
    <property type="entry name" value="DUSAM_dom"/>
</dbReference>
<dbReference type="Proteomes" id="UP000278907">
    <property type="component" value="Unassembled WGS sequence"/>
</dbReference>
<keyword evidence="3" id="KW-1185">Reference proteome</keyword>
<accession>A0ABX9QMW1</accession>